<sequence>MTTVILPSDPATPLEASTKTPADPTTAHENIIRIATRKSTLARCQTSLVASMVTKAFPHLTPQVIALDTTADLDKITPLHSFNAKALWTTELEDLLERKEVDMIVHSLKDMPTQLPKGMVLGCVTSREDARDAVCMHPRLEEQGIKSLGQLPDGAVVGTSSLRRTAQLKRKYPGLVFKDARGNLGTRLAKLDAEPREFDALILAAAGLKRLGWNRRITSLLTWEEGGVMHAVGQGGLGVEIRGDDERMREVCEAIGAEKDWRAALAERSLMRTLEGGCSVPIGVQTTWVKKTRALAASSGGVGVGAKPAEDYHKLSGVAKEGEDKEEDDRSDELIMQAVVISLDGQQAVETEMRRMIRSREEADQFGWDIAQRLVEGGAAKILEEINLNRAIIEKQDGA</sequence>
<evidence type="ECO:0000259" key="12">
    <source>
        <dbReference type="Pfam" id="PF03900"/>
    </source>
</evidence>
<dbReference type="InterPro" id="IPR036803">
    <property type="entry name" value="Porphobilinogen_deaminase_C_sf"/>
</dbReference>
<evidence type="ECO:0000256" key="7">
    <source>
        <dbReference type="ARBA" id="ARBA00023244"/>
    </source>
</evidence>
<dbReference type="PANTHER" id="PTHR11557:SF0">
    <property type="entry name" value="PORPHOBILINOGEN DEAMINASE"/>
    <property type="match status" value="1"/>
</dbReference>
<dbReference type="FunFam" id="3.40.190.10:FF:000005">
    <property type="entry name" value="Porphobilinogen deaminase"/>
    <property type="match status" value="1"/>
</dbReference>
<dbReference type="EC" id="2.5.1.61" evidence="4"/>
<dbReference type="PROSITE" id="PS00533">
    <property type="entry name" value="PORPHOBILINOGEN_DEAM"/>
    <property type="match status" value="1"/>
</dbReference>
<dbReference type="PANTHER" id="PTHR11557">
    <property type="entry name" value="PORPHOBILINOGEN DEAMINASE"/>
    <property type="match status" value="1"/>
</dbReference>
<comment type="similarity">
    <text evidence="3">Belongs to the HMBS family.</text>
</comment>
<dbReference type="UniPathway" id="UPA00251">
    <property type="reaction ID" value="UER00319"/>
</dbReference>
<dbReference type="Pfam" id="PF03900">
    <property type="entry name" value="Porphobil_deamC"/>
    <property type="match status" value="1"/>
</dbReference>
<evidence type="ECO:0000256" key="4">
    <source>
        <dbReference type="ARBA" id="ARBA00012655"/>
    </source>
</evidence>
<dbReference type="Gene3D" id="3.30.160.40">
    <property type="entry name" value="Porphobilinogen deaminase, C-terminal domain"/>
    <property type="match status" value="1"/>
</dbReference>
<dbReference type="Gene3D" id="3.40.190.10">
    <property type="entry name" value="Periplasmic binding protein-like II"/>
    <property type="match status" value="2"/>
</dbReference>
<dbReference type="STRING" id="40998.A0A2P7Z4J3"/>
<dbReference type="OrthoDB" id="564646at2759"/>
<dbReference type="Proteomes" id="UP000243723">
    <property type="component" value="Unassembled WGS sequence"/>
</dbReference>
<accession>A0A2P7Z4J3</accession>
<gene>
    <name evidence="13" type="ORF">B9Z65_7090</name>
</gene>
<keyword evidence="7" id="KW-0627">Porphyrin biosynthesis</keyword>
<reference evidence="13 14" key="1">
    <citation type="submission" date="2017-05" db="EMBL/GenBank/DDBJ databases">
        <title>Draft genome sequence of Elsinoe australis.</title>
        <authorList>
            <person name="Cheng Q."/>
        </authorList>
    </citation>
    <scope>NUCLEOTIDE SEQUENCE [LARGE SCALE GENOMIC DNA]</scope>
    <source>
        <strain evidence="13 14">NL1</strain>
    </source>
</reference>
<dbReference type="Pfam" id="PF01379">
    <property type="entry name" value="Porphobil_deam"/>
    <property type="match status" value="1"/>
</dbReference>
<evidence type="ECO:0000256" key="3">
    <source>
        <dbReference type="ARBA" id="ARBA00005638"/>
    </source>
</evidence>
<dbReference type="NCBIfam" id="TIGR00212">
    <property type="entry name" value="hemC"/>
    <property type="match status" value="1"/>
</dbReference>
<dbReference type="GO" id="GO:0004418">
    <property type="term" value="F:hydroxymethylbilane synthase activity"/>
    <property type="evidence" value="ECO:0007669"/>
    <property type="project" value="UniProtKB-EC"/>
</dbReference>
<evidence type="ECO:0000256" key="5">
    <source>
        <dbReference type="ARBA" id="ARBA00022679"/>
    </source>
</evidence>
<comment type="pathway">
    <text evidence="2">Porphyrin-containing compound metabolism; protoporphyrin-IX biosynthesis; coproporphyrinogen-III from 5-aminolevulinate: step 2/4.</text>
</comment>
<evidence type="ECO:0000256" key="1">
    <source>
        <dbReference type="ARBA" id="ARBA00001916"/>
    </source>
</evidence>
<dbReference type="SUPFAM" id="SSF54782">
    <property type="entry name" value="Porphobilinogen deaminase (hydroxymethylbilane synthase), C-terminal domain"/>
    <property type="match status" value="2"/>
</dbReference>
<dbReference type="SUPFAM" id="SSF53850">
    <property type="entry name" value="Periplasmic binding protein-like II"/>
    <property type="match status" value="1"/>
</dbReference>
<name>A0A2P7Z4J3_9PEZI</name>
<keyword evidence="5" id="KW-0808">Transferase</keyword>
<dbReference type="InterPro" id="IPR022418">
    <property type="entry name" value="Porphobilinogen_deaminase_C"/>
</dbReference>
<keyword evidence="6" id="KW-0350">Heme biosynthesis</keyword>
<evidence type="ECO:0000256" key="6">
    <source>
        <dbReference type="ARBA" id="ARBA00023133"/>
    </source>
</evidence>
<dbReference type="PRINTS" id="PR00151">
    <property type="entry name" value="PORPHBDMNASE"/>
</dbReference>
<protein>
    <recommendedName>
        <fullName evidence="4">hydroxymethylbilane synthase</fullName>
        <ecNumber evidence="4">2.5.1.61</ecNumber>
    </recommendedName>
    <alternativeName>
        <fullName evidence="9">Hydroxymethylbilane synthase</fullName>
    </alternativeName>
    <alternativeName>
        <fullName evidence="8">Pre-uroporphyrinogen synthase</fullName>
    </alternativeName>
</protein>
<dbReference type="InterPro" id="IPR022417">
    <property type="entry name" value="Porphobilin_deaminase_N"/>
</dbReference>
<dbReference type="AlphaFoldDB" id="A0A2P7Z4J3"/>
<feature type="region of interest" description="Disordered" evidence="10">
    <location>
        <begin position="1"/>
        <end position="25"/>
    </location>
</feature>
<keyword evidence="14" id="KW-1185">Reference proteome</keyword>
<dbReference type="GO" id="GO:0006782">
    <property type="term" value="P:protoporphyrinogen IX biosynthetic process"/>
    <property type="evidence" value="ECO:0007669"/>
    <property type="project" value="UniProtKB-UniPathway"/>
</dbReference>
<comment type="cofactor">
    <cofactor evidence="1">
        <name>dipyrromethane</name>
        <dbReference type="ChEBI" id="CHEBI:60342"/>
    </cofactor>
</comment>
<comment type="caution">
    <text evidence="13">The sequence shown here is derived from an EMBL/GenBank/DDBJ whole genome shotgun (WGS) entry which is preliminary data.</text>
</comment>
<dbReference type="EMBL" id="NHZQ01000331">
    <property type="protein sequence ID" value="PSK43136.1"/>
    <property type="molecule type" value="Genomic_DNA"/>
</dbReference>
<evidence type="ECO:0000313" key="13">
    <source>
        <dbReference type="EMBL" id="PSK43136.1"/>
    </source>
</evidence>
<dbReference type="InterPro" id="IPR022419">
    <property type="entry name" value="Porphobilin_deaminase_cofac_BS"/>
</dbReference>
<evidence type="ECO:0000259" key="11">
    <source>
        <dbReference type="Pfam" id="PF01379"/>
    </source>
</evidence>
<feature type="domain" description="Porphobilinogen deaminase N-terminal" evidence="11">
    <location>
        <begin position="32"/>
        <end position="249"/>
    </location>
</feature>
<dbReference type="GO" id="GO:0005737">
    <property type="term" value="C:cytoplasm"/>
    <property type="evidence" value="ECO:0007669"/>
    <property type="project" value="TreeGrafter"/>
</dbReference>
<evidence type="ECO:0000256" key="10">
    <source>
        <dbReference type="SAM" id="MobiDB-lite"/>
    </source>
</evidence>
<evidence type="ECO:0000313" key="14">
    <source>
        <dbReference type="Proteomes" id="UP000243723"/>
    </source>
</evidence>
<evidence type="ECO:0000256" key="8">
    <source>
        <dbReference type="ARBA" id="ARBA00030685"/>
    </source>
</evidence>
<evidence type="ECO:0000256" key="2">
    <source>
        <dbReference type="ARBA" id="ARBA00004735"/>
    </source>
</evidence>
<dbReference type="InterPro" id="IPR000860">
    <property type="entry name" value="HemC"/>
</dbReference>
<organism evidence="13 14">
    <name type="scientific">Elsinoe australis</name>
    <dbReference type="NCBI Taxonomy" id="40998"/>
    <lineage>
        <taxon>Eukaryota</taxon>
        <taxon>Fungi</taxon>
        <taxon>Dikarya</taxon>
        <taxon>Ascomycota</taxon>
        <taxon>Pezizomycotina</taxon>
        <taxon>Dothideomycetes</taxon>
        <taxon>Dothideomycetidae</taxon>
        <taxon>Myriangiales</taxon>
        <taxon>Elsinoaceae</taxon>
        <taxon>Elsinoe</taxon>
    </lineage>
</organism>
<proteinExistence type="inferred from homology"/>
<feature type="domain" description="Porphobilinogen deaminase C-terminal" evidence="12">
    <location>
        <begin position="262"/>
        <end position="289"/>
    </location>
</feature>
<evidence type="ECO:0000256" key="9">
    <source>
        <dbReference type="ARBA" id="ARBA00033064"/>
    </source>
</evidence>